<dbReference type="EMBL" id="JRXE01000083">
    <property type="protein sequence ID" value="KOC85069.1"/>
    <property type="molecule type" value="Genomic_DNA"/>
</dbReference>
<evidence type="ECO:0000313" key="2">
    <source>
        <dbReference type="Proteomes" id="UP000037088"/>
    </source>
</evidence>
<reference evidence="1 2" key="1">
    <citation type="journal article" date="2015" name="Int. J. Syst. Evol. Microbiol.">
        <title>Erwinia iniecta sp. nov., isolated from Russian wheat aphids (Diuraphis noxia).</title>
        <authorList>
            <person name="Campillo T."/>
            <person name="Luna E."/>
            <person name="Portier P."/>
            <person name="Fischer-Le Saux M."/>
            <person name="Lapitan N."/>
            <person name="Tisserat N.A."/>
            <person name="Leach J.E."/>
        </authorList>
    </citation>
    <scope>NUCLEOTIDE SEQUENCE [LARGE SCALE GENOMIC DNA]</scope>
    <source>
        <strain evidence="1 2">B120</strain>
    </source>
</reference>
<keyword evidence="2" id="KW-1185">Reference proteome</keyword>
<dbReference type="Proteomes" id="UP000037088">
    <property type="component" value="Unassembled WGS sequence"/>
</dbReference>
<proteinExistence type="predicted"/>
<name>A0A0L7SPH4_9GAMM</name>
<feature type="non-terminal residue" evidence="1">
    <location>
        <position position="1"/>
    </location>
</feature>
<feature type="non-terminal residue" evidence="1">
    <location>
        <position position="84"/>
    </location>
</feature>
<dbReference type="RefSeq" id="WP_052903122.1">
    <property type="nucleotide sequence ID" value="NZ_JRXE01000083.1"/>
</dbReference>
<sequence length="84" mass="9964">QRKMDDYFADDMNYGDISEKALKERYKLYDISSQVNPFTFPNRLESARILFDEFRSLSKSLSFVGEYQALIGKLIDHMQYRHGD</sequence>
<dbReference type="AlphaFoldDB" id="A0A0L7SPH4"/>
<comment type="caution">
    <text evidence="1">The sequence shown here is derived from an EMBL/GenBank/DDBJ whole genome shotgun (WGS) entry which is preliminary data.</text>
</comment>
<dbReference type="InterPro" id="IPR017483">
    <property type="entry name" value="CHP03034"/>
</dbReference>
<organism evidence="1 2">
    <name type="scientific">Winslowiella iniecta</name>
    <dbReference type="NCBI Taxonomy" id="1560201"/>
    <lineage>
        <taxon>Bacteria</taxon>
        <taxon>Pseudomonadati</taxon>
        <taxon>Pseudomonadota</taxon>
        <taxon>Gammaproteobacteria</taxon>
        <taxon>Enterobacterales</taxon>
        <taxon>Erwiniaceae</taxon>
        <taxon>Winslowiella</taxon>
    </lineage>
</organism>
<accession>A0A0L7SPH4</accession>
<dbReference type="Pfam" id="PF11692">
    <property type="entry name" value="DUF3289"/>
    <property type="match status" value="2"/>
</dbReference>
<evidence type="ECO:0000313" key="1">
    <source>
        <dbReference type="EMBL" id="KOC85069.1"/>
    </source>
</evidence>
<protein>
    <submittedName>
        <fullName evidence="1">Uncharacterized protein</fullName>
    </submittedName>
</protein>
<gene>
    <name evidence="1" type="ORF">NG42_21745</name>
</gene>